<evidence type="ECO:0000313" key="1">
    <source>
        <dbReference type="EMBL" id="DAD33674.1"/>
    </source>
</evidence>
<keyword evidence="2" id="KW-1185">Reference proteome</keyword>
<comment type="caution">
    <text evidence="1">The sequence shown here is derived from an EMBL/GenBank/DDBJ whole genome shotgun (WGS) entry which is preliminary data.</text>
</comment>
<protein>
    <submittedName>
        <fullName evidence="1">Uncharacterized protein</fullName>
    </submittedName>
</protein>
<dbReference type="AlphaFoldDB" id="A0A822YHK8"/>
<dbReference type="EMBL" id="DUZY01000003">
    <property type="protein sequence ID" value="DAD33674.1"/>
    <property type="molecule type" value="Genomic_DNA"/>
</dbReference>
<dbReference type="Proteomes" id="UP000607653">
    <property type="component" value="Unassembled WGS sequence"/>
</dbReference>
<reference evidence="1 2" key="1">
    <citation type="journal article" date="2020" name="Mol. Biol. Evol.">
        <title>Distinct Expression and Methylation Patterns for Genes with Different Fates following a Single Whole-Genome Duplication in Flowering Plants.</title>
        <authorList>
            <person name="Shi T."/>
            <person name="Rahmani R.S."/>
            <person name="Gugger P.F."/>
            <person name="Wang M."/>
            <person name="Li H."/>
            <person name="Zhang Y."/>
            <person name="Li Z."/>
            <person name="Wang Q."/>
            <person name="Van de Peer Y."/>
            <person name="Marchal K."/>
            <person name="Chen J."/>
        </authorList>
    </citation>
    <scope>NUCLEOTIDE SEQUENCE [LARGE SCALE GENOMIC DNA]</scope>
    <source>
        <tissue evidence="1">Leaf</tissue>
    </source>
</reference>
<name>A0A822YHK8_NELNU</name>
<sequence length="128" mass="14284">MNLMKDYRGPTGYGPWLMAEEDKDEGCFLNKKRADAKLVEKEPTREGLCMEPNIEKSQLVVAKHSELKEGEKLGGENTLEKKSHVIIEGSCSETKEDGSTRRFVGGLNIKLSPVKGCQRHSSFFSNGH</sequence>
<organism evidence="1 2">
    <name type="scientific">Nelumbo nucifera</name>
    <name type="common">Sacred lotus</name>
    <dbReference type="NCBI Taxonomy" id="4432"/>
    <lineage>
        <taxon>Eukaryota</taxon>
        <taxon>Viridiplantae</taxon>
        <taxon>Streptophyta</taxon>
        <taxon>Embryophyta</taxon>
        <taxon>Tracheophyta</taxon>
        <taxon>Spermatophyta</taxon>
        <taxon>Magnoliopsida</taxon>
        <taxon>Proteales</taxon>
        <taxon>Nelumbonaceae</taxon>
        <taxon>Nelumbo</taxon>
    </lineage>
</organism>
<accession>A0A822YHK8</accession>
<gene>
    <name evidence="1" type="ORF">HUJ06_012525</name>
</gene>
<proteinExistence type="predicted"/>
<evidence type="ECO:0000313" key="2">
    <source>
        <dbReference type="Proteomes" id="UP000607653"/>
    </source>
</evidence>